<evidence type="ECO:0000313" key="4">
    <source>
        <dbReference type="EMBL" id="BAV94107.1"/>
    </source>
</evidence>
<keyword evidence="1" id="KW-0413">Isomerase</keyword>
<organism evidence="4 5">
    <name type="scientific">Ichthyobacterium seriolicida</name>
    <dbReference type="NCBI Taxonomy" id="242600"/>
    <lineage>
        <taxon>Bacteria</taxon>
        <taxon>Pseudomonadati</taxon>
        <taxon>Bacteroidota</taxon>
        <taxon>Flavobacteriia</taxon>
        <taxon>Flavobacteriales</taxon>
        <taxon>Ichthyobacteriaceae</taxon>
        <taxon>Ichthyobacterium</taxon>
    </lineage>
</organism>
<dbReference type="KEGG" id="ise:JBKA6_0094"/>
<dbReference type="RefSeq" id="WP_157776848.1">
    <property type="nucleotide sequence ID" value="NZ_AP014564.1"/>
</dbReference>
<feature type="domain" description="PpiC" evidence="3">
    <location>
        <begin position="275"/>
        <end position="370"/>
    </location>
</feature>
<keyword evidence="2" id="KW-0732">Signal</keyword>
<gene>
    <name evidence="4" type="ORF">JBKA6_0094</name>
</gene>
<reference evidence="4 5" key="1">
    <citation type="submission" date="2014-03" db="EMBL/GenBank/DDBJ databases">
        <title>complete genome sequence of Flavobacteriaceae bacterium JBKA-6.</title>
        <authorList>
            <person name="Takano T."/>
            <person name="Nakamura Y."/>
            <person name="Takuma S."/>
            <person name="Yasuike M."/>
            <person name="Matsuyama T."/>
            <person name="Sakai T."/>
            <person name="Fujiwara A."/>
            <person name="Kimoto K."/>
            <person name="Fukuda Y."/>
            <person name="Kondo H."/>
            <person name="Hirono I."/>
            <person name="Nakayasu C."/>
        </authorList>
    </citation>
    <scope>NUCLEOTIDE SEQUENCE [LARGE SCALE GENOMIC DNA]</scope>
    <source>
        <strain evidence="4 5">JBKA-6</strain>
    </source>
</reference>
<dbReference type="InterPro" id="IPR000297">
    <property type="entry name" value="PPIase_PpiC"/>
</dbReference>
<dbReference type="EMBL" id="AP014564">
    <property type="protein sequence ID" value="BAV94107.1"/>
    <property type="molecule type" value="Genomic_DNA"/>
</dbReference>
<dbReference type="SUPFAM" id="SSF109998">
    <property type="entry name" value="Triger factor/SurA peptide-binding domain-like"/>
    <property type="match status" value="1"/>
</dbReference>
<evidence type="ECO:0000256" key="1">
    <source>
        <dbReference type="PROSITE-ProRule" id="PRU00278"/>
    </source>
</evidence>
<dbReference type="GO" id="GO:0003755">
    <property type="term" value="F:peptidyl-prolyl cis-trans isomerase activity"/>
    <property type="evidence" value="ECO:0007669"/>
    <property type="project" value="UniProtKB-KW"/>
</dbReference>
<evidence type="ECO:0000256" key="2">
    <source>
        <dbReference type="SAM" id="SignalP"/>
    </source>
</evidence>
<dbReference type="InterPro" id="IPR046357">
    <property type="entry name" value="PPIase_dom_sf"/>
</dbReference>
<protein>
    <submittedName>
        <fullName evidence="4">Survival protein SurA</fullName>
    </submittedName>
</protein>
<accession>A0A1J1E850</accession>
<feature type="signal peptide" evidence="2">
    <location>
        <begin position="1"/>
        <end position="21"/>
    </location>
</feature>
<evidence type="ECO:0000259" key="3">
    <source>
        <dbReference type="PROSITE" id="PS50198"/>
    </source>
</evidence>
<dbReference type="Gene3D" id="1.10.4030.10">
    <property type="entry name" value="Porin chaperone SurA, peptide-binding domain"/>
    <property type="match status" value="1"/>
</dbReference>
<feature type="chain" id="PRO_5012317346" evidence="2">
    <location>
        <begin position="22"/>
        <end position="446"/>
    </location>
</feature>
<feature type="domain" description="PpiC" evidence="3">
    <location>
        <begin position="172"/>
        <end position="272"/>
    </location>
</feature>
<sequence length="446" mass="51193">MIIRKIQILLIFSTLANLSFAQDKVPVDEILAVVGERIILKSDLQKQLLNLEYSGVEITDKTKCELLETLMFEKLLSHQAVIDSLKLPEGQVSESVKSRMNQLIARVGSVKKLEELYNKTESDIKEDMFSIVEDQLLAHMMQQEVISSVDITPEEVKNYFNKIPKDSLPEFPTEVELLQIVKKPFVTEKSKEKIIAKLKEIKASIENGDSFKTKAILYSEDEGSSAKGGEYKGVKRGQFVKPFESVAFNLSENEISQPFETKYGFHIVQLLKRRGEELDLRHILIKYTYDTEALEEARASLDSLRSKIQKGDLTFEEAVSIHSDDMQSKFDKGKVLNPLTRESSIELKSIDPDISYAIKNLSQGDISEVVYRELPEKKIFVIYKLHKKKNTHKASLSEDFQKLKTLALEAKQNSVSEKWVQERITKTFTKIDDKTKCNFKQNWRKK</sequence>
<dbReference type="Pfam" id="PF00639">
    <property type="entry name" value="Rotamase"/>
    <property type="match status" value="2"/>
</dbReference>
<dbReference type="PROSITE" id="PS50198">
    <property type="entry name" value="PPIC_PPIASE_2"/>
    <property type="match status" value="2"/>
</dbReference>
<dbReference type="PANTHER" id="PTHR47245">
    <property type="entry name" value="PEPTIDYLPROLYL ISOMERASE"/>
    <property type="match status" value="1"/>
</dbReference>
<dbReference type="Gene3D" id="3.10.50.40">
    <property type="match status" value="2"/>
</dbReference>
<dbReference type="AlphaFoldDB" id="A0A1J1E850"/>
<dbReference type="PANTHER" id="PTHR47245:SF2">
    <property type="entry name" value="PEPTIDYL-PROLYL CIS-TRANS ISOMERASE HP_0175-RELATED"/>
    <property type="match status" value="1"/>
</dbReference>
<dbReference type="InterPro" id="IPR050245">
    <property type="entry name" value="PrsA_foldase"/>
</dbReference>
<name>A0A1J1E850_9FLAO</name>
<dbReference type="Proteomes" id="UP000243197">
    <property type="component" value="Chromosome"/>
</dbReference>
<keyword evidence="5" id="KW-1185">Reference proteome</keyword>
<proteinExistence type="predicted"/>
<keyword evidence="1" id="KW-0697">Rotamase</keyword>
<evidence type="ECO:0000313" key="5">
    <source>
        <dbReference type="Proteomes" id="UP000243197"/>
    </source>
</evidence>
<dbReference type="InterPro" id="IPR027304">
    <property type="entry name" value="Trigger_fact/SurA_dom_sf"/>
</dbReference>
<dbReference type="SUPFAM" id="SSF54534">
    <property type="entry name" value="FKBP-like"/>
    <property type="match status" value="2"/>
</dbReference>
<dbReference type="OrthoDB" id="14196at2"/>